<protein>
    <submittedName>
        <fullName evidence="1">Uncharacterized protein</fullName>
    </submittedName>
</protein>
<dbReference type="AlphaFoldDB" id="A0A9D2BD09"/>
<name>A0A9D2BD09_9FIRM</name>
<dbReference type="Proteomes" id="UP000886805">
    <property type="component" value="Unassembled WGS sequence"/>
</dbReference>
<reference evidence="1" key="2">
    <citation type="submission" date="2021-04" db="EMBL/GenBank/DDBJ databases">
        <authorList>
            <person name="Gilroy R."/>
        </authorList>
    </citation>
    <scope>NUCLEOTIDE SEQUENCE</scope>
    <source>
        <strain evidence="1">ChiSxjej3B15-1167</strain>
    </source>
</reference>
<comment type="caution">
    <text evidence="1">The sequence shown here is derived from an EMBL/GenBank/DDBJ whole genome shotgun (WGS) entry which is preliminary data.</text>
</comment>
<evidence type="ECO:0000313" key="2">
    <source>
        <dbReference type="Proteomes" id="UP000886805"/>
    </source>
</evidence>
<proteinExistence type="predicted"/>
<gene>
    <name evidence="1" type="ORF">H9849_01530</name>
</gene>
<reference evidence="1" key="1">
    <citation type="journal article" date="2021" name="PeerJ">
        <title>Extensive microbial diversity within the chicken gut microbiome revealed by metagenomics and culture.</title>
        <authorList>
            <person name="Gilroy R."/>
            <person name="Ravi A."/>
            <person name="Getino M."/>
            <person name="Pursley I."/>
            <person name="Horton D.L."/>
            <person name="Alikhan N.F."/>
            <person name="Baker D."/>
            <person name="Gharbi K."/>
            <person name="Hall N."/>
            <person name="Watson M."/>
            <person name="Adriaenssens E.M."/>
            <person name="Foster-Nyarko E."/>
            <person name="Jarju S."/>
            <person name="Secka A."/>
            <person name="Antonio M."/>
            <person name="Oren A."/>
            <person name="Chaudhuri R.R."/>
            <person name="La Ragione R."/>
            <person name="Hildebrand F."/>
            <person name="Pallen M.J."/>
        </authorList>
    </citation>
    <scope>NUCLEOTIDE SEQUENCE</scope>
    <source>
        <strain evidence="1">ChiSxjej3B15-1167</strain>
    </source>
</reference>
<evidence type="ECO:0000313" key="1">
    <source>
        <dbReference type="EMBL" id="HIX71681.1"/>
    </source>
</evidence>
<dbReference type="EMBL" id="DXEQ01000040">
    <property type="protein sequence ID" value="HIX71681.1"/>
    <property type="molecule type" value="Genomic_DNA"/>
</dbReference>
<organism evidence="1 2">
    <name type="scientific">Candidatus Anaerobutyricum stercoripullorum</name>
    <dbReference type="NCBI Taxonomy" id="2838456"/>
    <lineage>
        <taxon>Bacteria</taxon>
        <taxon>Bacillati</taxon>
        <taxon>Bacillota</taxon>
        <taxon>Clostridia</taxon>
        <taxon>Lachnospirales</taxon>
        <taxon>Lachnospiraceae</taxon>
        <taxon>Anaerobutyricum</taxon>
    </lineage>
</organism>
<sequence>MGKRHFRAGILGAAAVTLLILAAVLWSDMDSKSVGGNGLFCWDKEVLNDRAQRDTLWHAMEQYDLHELYQYIPADLPPKSLSSFFAEAEEHRIKVYLLTGDPAWARDGTGEALVDAVRQAASVRRQTGGDALKGVMMDVEPHLLPEWEKDSGKLMDSYVSAMKAARKQAEEDDLFLYACIPYYYDSEGLTFYLNALMEQGCHGIVVMNYYRENETKHLRYEWQQAKRLNKPIVNVYELQAPGIHDLSEINTYHESGMAGIEKSFQNIQKSLPYDNLAFAVHDYKALLEVEDIE</sequence>
<accession>A0A9D2BD09</accession>